<feature type="compositionally biased region" description="Low complexity" evidence="1">
    <location>
        <begin position="127"/>
        <end position="155"/>
    </location>
</feature>
<dbReference type="InterPro" id="IPR036628">
    <property type="entry name" value="Clp_N_dom_sf"/>
</dbReference>
<evidence type="ECO:0008006" key="4">
    <source>
        <dbReference type="Google" id="ProtNLM"/>
    </source>
</evidence>
<name>A0A1H4L9N7_9NOCA</name>
<keyword evidence="3" id="KW-1185">Reference proteome</keyword>
<feature type="region of interest" description="Disordered" evidence="1">
    <location>
        <begin position="60"/>
        <end position="183"/>
    </location>
</feature>
<protein>
    <recommendedName>
        <fullName evidence="4">Clp amino terminal domain-containing protein, pathogenicity island component</fullName>
    </recommendedName>
</protein>
<proteinExistence type="predicted"/>
<dbReference type="Proteomes" id="UP000183561">
    <property type="component" value="Unassembled WGS sequence"/>
</dbReference>
<evidence type="ECO:0000313" key="2">
    <source>
        <dbReference type="EMBL" id="SEB67403.1"/>
    </source>
</evidence>
<accession>A0A1H4L9N7</accession>
<organism evidence="2 3">
    <name type="scientific">Rhodococcus koreensis</name>
    <dbReference type="NCBI Taxonomy" id="99653"/>
    <lineage>
        <taxon>Bacteria</taxon>
        <taxon>Bacillati</taxon>
        <taxon>Actinomycetota</taxon>
        <taxon>Actinomycetes</taxon>
        <taxon>Mycobacteriales</taxon>
        <taxon>Nocardiaceae</taxon>
        <taxon>Rhodococcus</taxon>
    </lineage>
</organism>
<sequence>MFDKFSDRARHVLASDNARTHHHNHLGTGHLLTGIHAAGGPTGATLTSWGITGPHLDSALDEIPAYPNTDTECAGPPSPHPRKRPSDKACEKPLSSATTSSTPNTSCLPSSPTPPAPAPESSPTSPPSARTRCTTASDANSPNTPTPRRNPSTSPDSTADRCARQRTAELRADPIFGGAATRPAAGRVLLFRSEDSPRLWCRRGRPGAAPRSR</sequence>
<feature type="compositionally biased region" description="Low complexity" evidence="1">
    <location>
        <begin position="95"/>
        <end position="110"/>
    </location>
</feature>
<dbReference type="AlphaFoldDB" id="A0A1H4L9N7"/>
<dbReference type="EMBL" id="FNSV01000005">
    <property type="protein sequence ID" value="SEB67403.1"/>
    <property type="molecule type" value="Genomic_DNA"/>
</dbReference>
<reference evidence="3" key="1">
    <citation type="submission" date="2016-10" db="EMBL/GenBank/DDBJ databases">
        <authorList>
            <person name="Varghese N."/>
            <person name="Submissions S."/>
        </authorList>
    </citation>
    <scope>NUCLEOTIDE SEQUENCE [LARGE SCALE GENOMIC DNA]</scope>
    <source>
        <strain evidence="3">DSM 44498</strain>
    </source>
</reference>
<evidence type="ECO:0000313" key="3">
    <source>
        <dbReference type="Proteomes" id="UP000183561"/>
    </source>
</evidence>
<dbReference type="Gene3D" id="1.10.1780.10">
    <property type="entry name" value="Clp, N-terminal domain"/>
    <property type="match status" value="1"/>
</dbReference>
<feature type="compositionally biased region" description="Basic and acidic residues" evidence="1">
    <location>
        <begin position="158"/>
        <end position="172"/>
    </location>
</feature>
<feature type="compositionally biased region" description="Pro residues" evidence="1">
    <location>
        <begin position="111"/>
        <end position="126"/>
    </location>
</feature>
<gene>
    <name evidence="2" type="ORF">SAMN04490239_1163</name>
</gene>
<evidence type="ECO:0000256" key="1">
    <source>
        <dbReference type="SAM" id="MobiDB-lite"/>
    </source>
</evidence>